<sequence length="46" mass="5224">MIPVLLWLKVLGQVYHAFDPLVFTVLTLSRGVISFLRSFNPGFSIM</sequence>
<keyword evidence="2" id="KW-1185">Reference proteome</keyword>
<dbReference type="KEGG" id="vni:VIBNI_B1336"/>
<evidence type="ECO:0000313" key="2">
    <source>
        <dbReference type="Proteomes" id="UP000016895"/>
    </source>
</evidence>
<dbReference type="EMBL" id="FO203527">
    <property type="protein sequence ID" value="CCO61094.1"/>
    <property type="molecule type" value="Genomic_DNA"/>
</dbReference>
<organism evidence="1 2">
    <name type="scientific">Vibrio nigripulchritudo</name>
    <dbReference type="NCBI Taxonomy" id="28173"/>
    <lineage>
        <taxon>Bacteria</taxon>
        <taxon>Pseudomonadati</taxon>
        <taxon>Pseudomonadota</taxon>
        <taxon>Gammaproteobacteria</taxon>
        <taxon>Vibrionales</taxon>
        <taxon>Vibrionaceae</taxon>
        <taxon>Vibrio</taxon>
    </lineage>
</organism>
<reference evidence="1 2" key="1">
    <citation type="journal article" date="2013" name="ISME J.">
        <title>Comparative genomics of pathogenic lineages of Vibrio nigripulchritudo identifies virulence-associated traits.</title>
        <authorList>
            <person name="Goudenege D."/>
            <person name="Labreuche Y."/>
            <person name="Krin E."/>
            <person name="Ansquer D."/>
            <person name="Mangenot S."/>
            <person name="Calteau A."/>
            <person name="Medigue C."/>
            <person name="Mazel D."/>
            <person name="Polz M.F."/>
            <person name="Le Roux F."/>
        </authorList>
    </citation>
    <scope>NUCLEOTIDE SEQUENCE [LARGE SCALE GENOMIC DNA]</scope>
    <source>
        <strain evidence="2">SnF1</strain>
    </source>
</reference>
<proteinExistence type="predicted"/>
<evidence type="ECO:0000313" key="1">
    <source>
        <dbReference type="EMBL" id="CCO61094.1"/>
    </source>
</evidence>
<accession>U4KHA4</accession>
<gene>
    <name evidence="1" type="ORF">VIBNI_B1336</name>
</gene>
<name>U4KHA4_9VIBR</name>
<dbReference type="AlphaFoldDB" id="U4KHA4"/>
<dbReference type="Proteomes" id="UP000016895">
    <property type="component" value="Chromosome 2"/>
</dbReference>
<protein>
    <submittedName>
        <fullName evidence="1">Uncharacterized protein</fullName>
    </submittedName>
</protein>